<dbReference type="RefSeq" id="WP_128779454.1">
    <property type="nucleotide sequence ID" value="NZ_RYFI01000032.1"/>
</dbReference>
<protein>
    <submittedName>
        <fullName evidence="1">Uncharacterized protein</fullName>
    </submittedName>
</protein>
<proteinExistence type="predicted"/>
<dbReference type="EMBL" id="RYFI01000032">
    <property type="protein sequence ID" value="RXF67552.1"/>
    <property type="molecule type" value="Genomic_DNA"/>
</dbReference>
<dbReference type="Proteomes" id="UP000289708">
    <property type="component" value="Unassembled WGS sequence"/>
</dbReference>
<dbReference type="AlphaFoldDB" id="A0A4V1KHK9"/>
<keyword evidence="2" id="KW-1185">Reference proteome</keyword>
<accession>A0A4V1KHK9</accession>
<evidence type="ECO:0000313" key="2">
    <source>
        <dbReference type="Proteomes" id="UP000289708"/>
    </source>
</evidence>
<evidence type="ECO:0000313" key="1">
    <source>
        <dbReference type="EMBL" id="RXF67552.1"/>
    </source>
</evidence>
<reference evidence="1 2" key="1">
    <citation type="submission" date="2018-12" db="EMBL/GenBank/DDBJ databases">
        <title>bacterium Hansschlegelia zhihuaiae S113.</title>
        <authorList>
            <person name="He J."/>
        </authorList>
    </citation>
    <scope>NUCLEOTIDE SEQUENCE [LARGE SCALE GENOMIC DNA]</scope>
    <source>
        <strain evidence="1 2">S 113</strain>
    </source>
</reference>
<organism evidence="1 2">
    <name type="scientific">Hansschlegelia zhihuaiae</name>
    <dbReference type="NCBI Taxonomy" id="405005"/>
    <lineage>
        <taxon>Bacteria</taxon>
        <taxon>Pseudomonadati</taxon>
        <taxon>Pseudomonadota</taxon>
        <taxon>Alphaproteobacteria</taxon>
        <taxon>Hyphomicrobiales</taxon>
        <taxon>Methylopilaceae</taxon>
        <taxon>Hansschlegelia</taxon>
    </lineage>
</organism>
<comment type="caution">
    <text evidence="1">The sequence shown here is derived from an EMBL/GenBank/DDBJ whole genome shotgun (WGS) entry which is preliminary data.</text>
</comment>
<name>A0A4V1KHK9_9HYPH</name>
<gene>
    <name evidence="1" type="ORF">EK403_21205</name>
</gene>
<sequence length="83" mass="9263">MSRLASMLRTRGVWPAVEAELIRLGVAYRLMRGGKHPVVTIKVGERRRRFPIAGSPHAHGHSARKAVCQVRRIVTEMQEAAHG</sequence>